<feature type="domain" description="Deoxynucleoside kinase" evidence="2">
    <location>
        <begin position="25"/>
        <end position="218"/>
    </location>
</feature>
<dbReference type="Pfam" id="PF01712">
    <property type="entry name" value="dNK"/>
    <property type="match status" value="1"/>
</dbReference>
<sequence>MSFYNKILKHVGYGGYNAMKENNSIIIDAVVGAGKSALMQLLEEARSFKAFPEPVVNNPLLDDFYHDRQRYSFPLQIFFLNKRFKHIKEASKLENAIMDRSIYGDAIFSKLLHDNNEMSTVEFELYCELLQNMLEHVQKPKLMIYLEISTDEAIKRITKRGRSYELIVERDYWEHLNREYRAYFSQYDISPLLTISVDGLDFIGNEKDKAYILDLIDNKLREIEGKV</sequence>
<dbReference type="CDD" id="cd01673">
    <property type="entry name" value="dNK"/>
    <property type="match status" value="1"/>
</dbReference>
<accession>A0ABW8T1H3</accession>
<dbReference type="Proteomes" id="UP001623591">
    <property type="component" value="Unassembled WGS sequence"/>
</dbReference>
<organism evidence="3 4">
    <name type="scientific">Candidatus Clostridium stratigraminis</name>
    <dbReference type="NCBI Taxonomy" id="3381661"/>
    <lineage>
        <taxon>Bacteria</taxon>
        <taxon>Bacillati</taxon>
        <taxon>Bacillota</taxon>
        <taxon>Clostridia</taxon>
        <taxon>Eubacteriales</taxon>
        <taxon>Clostridiaceae</taxon>
        <taxon>Clostridium</taxon>
    </lineage>
</organism>
<dbReference type="InterPro" id="IPR050566">
    <property type="entry name" value="Deoxyribonucleoside_kinase"/>
</dbReference>
<dbReference type="PANTHER" id="PTHR10513:SF35">
    <property type="entry name" value="DEOXYADENOSINE KINASE"/>
    <property type="match status" value="1"/>
</dbReference>
<reference evidence="3 4" key="1">
    <citation type="submission" date="2024-11" db="EMBL/GenBank/DDBJ databases">
        <authorList>
            <person name="Heng Y.C."/>
            <person name="Lim A.C.H."/>
            <person name="Lee J.K.Y."/>
            <person name="Kittelmann S."/>
        </authorList>
    </citation>
    <scope>NUCLEOTIDE SEQUENCE [LARGE SCALE GENOMIC DNA]</scope>
    <source>
        <strain evidence="3 4">WILCCON 0185</strain>
    </source>
</reference>
<dbReference type="GO" id="GO:0016301">
    <property type="term" value="F:kinase activity"/>
    <property type="evidence" value="ECO:0007669"/>
    <property type="project" value="UniProtKB-KW"/>
</dbReference>
<dbReference type="InterPro" id="IPR002624">
    <property type="entry name" value="DCK/DGK"/>
</dbReference>
<dbReference type="PANTHER" id="PTHR10513">
    <property type="entry name" value="DEOXYNUCLEOSIDE KINASE"/>
    <property type="match status" value="1"/>
</dbReference>
<evidence type="ECO:0000313" key="3">
    <source>
        <dbReference type="EMBL" id="MFL0246399.1"/>
    </source>
</evidence>
<protein>
    <submittedName>
        <fullName evidence="3">Deoxynucleoside kinase</fullName>
    </submittedName>
</protein>
<comment type="caution">
    <text evidence="3">The sequence shown here is derived from an EMBL/GenBank/DDBJ whole genome shotgun (WGS) entry which is preliminary data.</text>
</comment>
<evidence type="ECO:0000313" key="4">
    <source>
        <dbReference type="Proteomes" id="UP001623591"/>
    </source>
</evidence>
<keyword evidence="4" id="KW-1185">Reference proteome</keyword>
<comment type="similarity">
    <text evidence="1">Belongs to the DCK/DGK family.</text>
</comment>
<evidence type="ECO:0000259" key="2">
    <source>
        <dbReference type="Pfam" id="PF01712"/>
    </source>
</evidence>
<dbReference type="Gene3D" id="3.40.50.300">
    <property type="entry name" value="P-loop containing nucleotide triphosphate hydrolases"/>
    <property type="match status" value="1"/>
</dbReference>
<keyword evidence="3" id="KW-0808">Transferase</keyword>
<proteinExistence type="inferred from homology"/>
<name>A0ABW8T1H3_9CLOT</name>
<evidence type="ECO:0000256" key="1">
    <source>
        <dbReference type="ARBA" id="ARBA00007420"/>
    </source>
</evidence>
<dbReference type="InterPro" id="IPR031314">
    <property type="entry name" value="DNK_dom"/>
</dbReference>
<dbReference type="InterPro" id="IPR027417">
    <property type="entry name" value="P-loop_NTPase"/>
</dbReference>
<dbReference type="SUPFAM" id="SSF52540">
    <property type="entry name" value="P-loop containing nucleoside triphosphate hydrolases"/>
    <property type="match status" value="1"/>
</dbReference>
<dbReference type="EMBL" id="JBJHZZ010000002">
    <property type="protein sequence ID" value="MFL0246399.1"/>
    <property type="molecule type" value="Genomic_DNA"/>
</dbReference>
<keyword evidence="3" id="KW-0418">Kinase</keyword>
<dbReference type="PIRSF" id="PIRSF000705">
    <property type="entry name" value="DNK"/>
    <property type="match status" value="1"/>
</dbReference>
<gene>
    <name evidence="3" type="ORF">ACJDUG_05305</name>
</gene>
<dbReference type="RefSeq" id="WP_406768867.1">
    <property type="nucleotide sequence ID" value="NZ_JBJHZZ010000002.1"/>
</dbReference>